<name>A0A081REH0_SPHCR</name>
<dbReference type="PANTHER" id="PTHR43211">
    <property type="entry name" value="FUMARYLACETOACETATE HYDROLASE"/>
    <property type="match status" value="1"/>
</dbReference>
<comment type="caution">
    <text evidence="2">The sequence shown here is derived from an EMBL/GenBank/DDBJ whole genome shotgun (WGS) entry which is preliminary data.</text>
</comment>
<dbReference type="InterPro" id="IPR011234">
    <property type="entry name" value="Fumarylacetoacetase-like_C"/>
</dbReference>
<dbReference type="EMBL" id="JFHR01000021">
    <property type="protein sequence ID" value="KEQ53593.1"/>
    <property type="molecule type" value="Genomic_DNA"/>
</dbReference>
<dbReference type="SUPFAM" id="SSF56529">
    <property type="entry name" value="FAH"/>
    <property type="match status" value="1"/>
</dbReference>
<feature type="domain" description="Fumarylacetoacetase-like C-terminal" evidence="1">
    <location>
        <begin position="123"/>
        <end position="307"/>
    </location>
</feature>
<proteinExistence type="predicted"/>
<sequence>MHLLTFASDNGPRLGAVDHEGGIVDVAARNPDPAFSSMQALIEAGPEKLDLLRGVVAASGPSLPVDAIQWLPPLPQPTQMRDFIVFEEHMRMAGWNGARLREQWGAPPAPSEPPPVPAVWYEQPIYYKCNRFGMSAHLDQVKWPSYSRVIDYELEIACIIGTGGRDIKVEDAPKHIFGYTILNDLTARDAQFREMQGPLGPAKGKDFDGANVLGPVVVTADAIDPAALRMRAYVNDDLWSDGSSATMHWSFAQMIAHVSQSETLYPGEIFGSGTVGGGCGLELGRFLKHGDIITLEVDGIGRLTTTIDAPHVPQGVRL</sequence>
<dbReference type="Proteomes" id="UP000028411">
    <property type="component" value="Unassembled WGS sequence"/>
</dbReference>
<reference evidence="2 3" key="1">
    <citation type="submission" date="2014-02" db="EMBL/GenBank/DDBJ databases">
        <title>Whole genome sequence of Sphingobium chlorophenolicum NBRC 16172.</title>
        <authorList>
            <person name="Gan H.M."/>
            <person name="Gan H.Y."/>
            <person name="Chew T.H."/>
            <person name="Savka M.A."/>
        </authorList>
    </citation>
    <scope>NUCLEOTIDE SEQUENCE [LARGE SCALE GENOMIC DNA]</scope>
    <source>
        <strain evidence="2 3">NBRC 16172</strain>
    </source>
</reference>
<gene>
    <name evidence="2" type="ORF">BV95_02174</name>
</gene>
<keyword evidence="2" id="KW-0378">Hydrolase</keyword>
<evidence type="ECO:0000259" key="1">
    <source>
        <dbReference type="Pfam" id="PF01557"/>
    </source>
</evidence>
<dbReference type="RefSeq" id="WP_037451215.1">
    <property type="nucleotide sequence ID" value="NZ_JFHR01000021.1"/>
</dbReference>
<evidence type="ECO:0000313" key="2">
    <source>
        <dbReference type="EMBL" id="KEQ53593.1"/>
    </source>
</evidence>
<dbReference type="InterPro" id="IPR036663">
    <property type="entry name" value="Fumarylacetoacetase_C_sf"/>
</dbReference>
<dbReference type="PATRIC" id="fig|46429.4.peg.2144"/>
<dbReference type="PANTHER" id="PTHR43211:SF1">
    <property type="entry name" value="BLL6422 PROTEIN"/>
    <property type="match status" value="1"/>
</dbReference>
<accession>A0A081REH0</accession>
<dbReference type="OrthoDB" id="3766879at2"/>
<evidence type="ECO:0000313" key="3">
    <source>
        <dbReference type="Proteomes" id="UP000028411"/>
    </source>
</evidence>
<dbReference type="Pfam" id="PF01557">
    <property type="entry name" value="FAA_hydrolase"/>
    <property type="match status" value="1"/>
</dbReference>
<dbReference type="Gene3D" id="3.90.850.10">
    <property type="entry name" value="Fumarylacetoacetase-like, C-terminal domain"/>
    <property type="match status" value="1"/>
</dbReference>
<protein>
    <submittedName>
        <fullName evidence="2">Fumarylacetoacetate (FAA) hydrolase</fullName>
    </submittedName>
</protein>
<dbReference type="GO" id="GO:0016787">
    <property type="term" value="F:hydrolase activity"/>
    <property type="evidence" value="ECO:0007669"/>
    <property type="project" value="UniProtKB-KW"/>
</dbReference>
<dbReference type="AlphaFoldDB" id="A0A081REH0"/>
<dbReference type="eggNOG" id="COG0179">
    <property type="taxonomic scope" value="Bacteria"/>
</dbReference>
<organism evidence="2 3">
    <name type="scientific">Sphingobium chlorophenolicum</name>
    <dbReference type="NCBI Taxonomy" id="46429"/>
    <lineage>
        <taxon>Bacteria</taxon>
        <taxon>Pseudomonadati</taxon>
        <taxon>Pseudomonadota</taxon>
        <taxon>Alphaproteobacteria</taxon>
        <taxon>Sphingomonadales</taxon>
        <taxon>Sphingomonadaceae</taxon>
        <taxon>Sphingobium</taxon>
    </lineage>
</organism>